<dbReference type="EMBL" id="LAVA02000123">
    <property type="protein sequence ID" value="OIJ62913.1"/>
    <property type="molecule type" value="Genomic_DNA"/>
</dbReference>
<reference evidence="2" key="1">
    <citation type="submission" date="2016-10" db="EMBL/GenBank/DDBJ databases">
        <title>Genome sequence of Streptomyces mangrovisoli MUSC 149.</title>
        <authorList>
            <person name="Lee L.-H."/>
            <person name="Ser H.-L."/>
        </authorList>
    </citation>
    <scope>NUCLEOTIDE SEQUENCE [LARGE SCALE GENOMIC DNA]</scope>
    <source>
        <strain evidence="2">MUSC 149</strain>
    </source>
</reference>
<keyword evidence="1" id="KW-1133">Transmembrane helix</keyword>
<dbReference type="AlphaFoldDB" id="A0A1J4NKJ8"/>
<feature type="transmembrane region" description="Helical" evidence="1">
    <location>
        <begin position="129"/>
        <end position="148"/>
    </location>
</feature>
<feature type="transmembrane region" description="Helical" evidence="1">
    <location>
        <begin position="60"/>
        <end position="80"/>
    </location>
</feature>
<keyword evidence="1" id="KW-0472">Membrane</keyword>
<comment type="caution">
    <text evidence="2">The sequence shown here is derived from an EMBL/GenBank/DDBJ whole genome shotgun (WGS) entry which is preliminary data.</text>
</comment>
<keyword evidence="3" id="KW-1185">Reference proteome</keyword>
<organism evidence="2 3">
    <name type="scientific">Streptomyces mangrovisoli</name>
    <dbReference type="NCBI Taxonomy" id="1428628"/>
    <lineage>
        <taxon>Bacteria</taxon>
        <taxon>Bacillati</taxon>
        <taxon>Actinomycetota</taxon>
        <taxon>Actinomycetes</taxon>
        <taxon>Kitasatosporales</taxon>
        <taxon>Streptomycetaceae</taxon>
        <taxon>Streptomyces</taxon>
    </lineage>
</organism>
<evidence type="ECO:0000313" key="2">
    <source>
        <dbReference type="EMBL" id="OIJ62913.1"/>
    </source>
</evidence>
<name>A0A1J4NKJ8_9ACTN</name>
<evidence type="ECO:0000313" key="3">
    <source>
        <dbReference type="Proteomes" id="UP000034196"/>
    </source>
</evidence>
<protein>
    <submittedName>
        <fullName evidence="2">DUF1453 domain-containing protein</fullName>
    </submittedName>
</protein>
<feature type="transmembrane region" description="Helical" evidence="1">
    <location>
        <begin position="100"/>
        <end position="122"/>
    </location>
</feature>
<feature type="transmembrane region" description="Helical" evidence="1">
    <location>
        <begin position="6"/>
        <end position="22"/>
    </location>
</feature>
<dbReference type="RefSeq" id="WP_046587902.1">
    <property type="nucleotide sequence ID" value="NZ_LAVA02000123.1"/>
</dbReference>
<gene>
    <name evidence="2" type="ORF">WN71_036830</name>
</gene>
<keyword evidence="1" id="KW-0812">Transmembrane</keyword>
<proteinExistence type="predicted"/>
<dbReference type="Proteomes" id="UP000034196">
    <property type="component" value="Unassembled WGS sequence"/>
</dbReference>
<accession>A0A1J4NKJ8</accession>
<dbReference type="OrthoDB" id="3872634at2"/>
<dbReference type="STRING" id="1428628.WN71_036830"/>
<sequence>MSGLVNALVIVAVVVLVIVRQFRARRIGADRRWWLVPAILAVVALREPGMVDSHHPTQSALLLGAELVLGLATGAGWAWTTRVWAEPDGALWSKSTKASVAVWGVGIAARAGLFALGAALGIHQHSSALMLALAATLLVRSGILVWRAQSLTATPAPAAAYGDDVIRPAWKDRV</sequence>
<evidence type="ECO:0000256" key="1">
    <source>
        <dbReference type="SAM" id="Phobius"/>
    </source>
</evidence>